<organism evidence="1">
    <name type="scientific">Lepeophtheirus salmonis</name>
    <name type="common">Salmon louse</name>
    <name type="synonym">Caligus salmonis</name>
    <dbReference type="NCBI Taxonomy" id="72036"/>
    <lineage>
        <taxon>Eukaryota</taxon>
        <taxon>Metazoa</taxon>
        <taxon>Ecdysozoa</taxon>
        <taxon>Arthropoda</taxon>
        <taxon>Crustacea</taxon>
        <taxon>Multicrustacea</taxon>
        <taxon>Hexanauplia</taxon>
        <taxon>Copepoda</taxon>
        <taxon>Siphonostomatoida</taxon>
        <taxon>Caligidae</taxon>
        <taxon>Lepeophtheirus</taxon>
    </lineage>
</organism>
<name>A0A0K2UZZ6_LEPSM</name>
<sequence length="78" mass="8562">APLEFNISPTVANHKLYFIFSSRYRVISSFPSIGAGEPKASLYTLLVLIRTLSISLIGEHCRRSGIFLPSASSIAHIQ</sequence>
<accession>A0A0K2UZZ6</accession>
<dbReference type="EMBL" id="HACA01026081">
    <property type="protein sequence ID" value="CDW43442.1"/>
    <property type="molecule type" value="Transcribed_RNA"/>
</dbReference>
<protein>
    <submittedName>
        <fullName evidence="1">Uncharacterized protein</fullName>
    </submittedName>
</protein>
<feature type="non-terminal residue" evidence="1">
    <location>
        <position position="1"/>
    </location>
</feature>
<dbReference type="AlphaFoldDB" id="A0A0K2UZZ6"/>
<reference evidence="1" key="1">
    <citation type="submission" date="2014-05" db="EMBL/GenBank/DDBJ databases">
        <authorList>
            <person name="Chronopoulou M."/>
        </authorList>
    </citation>
    <scope>NUCLEOTIDE SEQUENCE</scope>
    <source>
        <tissue evidence="1">Whole organism</tissue>
    </source>
</reference>
<evidence type="ECO:0000313" key="1">
    <source>
        <dbReference type="EMBL" id="CDW43442.1"/>
    </source>
</evidence>
<proteinExistence type="predicted"/>
<feature type="non-terminal residue" evidence="1">
    <location>
        <position position="78"/>
    </location>
</feature>